<protein>
    <submittedName>
        <fullName evidence="3">Nucleotide-sugar transporter</fullName>
    </submittedName>
</protein>
<keyword evidence="2" id="KW-0472">Membrane</keyword>
<organism evidence="3 4">
    <name type="scientific">Rhodotorula toruloides</name>
    <name type="common">Yeast</name>
    <name type="synonym">Rhodosporidium toruloides</name>
    <dbReference type="NCBI Taxonomy" id="5286"/>
    <lineage>
        <taxon>Eukaryota</taxon>
        <taxon>Fungi</taxon>
        <taxon>Dikarya</taxon>
        <taxon>Basidiomycota</taxon>
        <taxon>Pucciniomycotina</taxon>
        <taxon>Microbotryomycetes</taxon>
        <taxon>Sporidiobolales</taxon>
        <taxon>Sporidiobolaceae</taxon>
        <taxon>Rhodotorula</taxon>
    </lineage>
</organism>
<dbReference type="AlphaFoldDB" id="A0A511KM78"/>
<comment type="caution">
    <text evidence="3">The sequence shown here is derived from an EMBL/GenBank/DDBJ whole genome shotgun (WGS) entry which is preliminary data.</text>
</comment>
<keyword evidence="3" id="KW-0762">Sugar transport</keyword>
<keyword evidence="3" id="KW-0813">Transport</keyword>
<proteinExistence type="predicted"/>
<name>A0A511KM78_RHOTO</name>
<dbReference type="EMBL" id="BJWK01000013">
    <property type="protein sequence ID" value="GEM10986.1"/>
    <property type="molecule type" value="Genomic_DNA"/>
</dbReference>
<evidence type="ECO:0000313" key="3">
    <source>
        <dbReference type="EMBL" id="GEM10986.1"/>
    </source>
</evidence>
<feature type="transmembrane region" description="Helical" evidence="2">
    <location>
        <begin position="26"/>
        <end position="45"/>
    </location>
</feature>
<dbReference type="OrthoDB" id="2520361at2759"/>
<sequence>MRASGGAGLKPASDSKKVPPPKRIKAGIAVWLVLLVIVIVTAVLATGGANAPEAERAWHTSLCKRKPLPTKRYYPAKPGGAFEDIPVVVFWNQNVHDDNRDAFGAVFGEYFPNMIFVGPVPRDYNSRTKDHMLDIWPISSTTYYTHRMLHAVVTEFPCYLGYLGARFDTFLNPHRLALFDQDKMWNTLPEAEPVLAETYDNEGKEHRDDWNWPWAFKPCLNAANASITNVKERWQRYHEKHFPGAPRLLRSMTDVTYIPHTKRSLVLEATPPFVDCFLEIGLPTFTAIALEGRREARASRISQRPLQPRRELDANPAGLGQRWRDRRYASVKLERTSMRQMLREEGERWGAESRRRR</sequence>
<feature type="region of interest" description="Disordered" evidence="1">
    <location>
        <begin position="298"/>
        <end position="317"/>
    </location>
</feature>
<feature type="region of interest" description="Disordered" evidence="1">
    <location>
        <begin position="1"/>
        <end position="20"/>
    </location>
</feature>
<evidence type="ECO:0000313" key="4">
    <source>
        <dbReference type="Proteomes" id="UP000321518"/>
    </source>
</evidence>
<dbReference type="Proteomes" id="UP000321518">
    <property type="component" value="Unassembled WGS sequence"/>
</dbReference>
<keyword evidence="2" id="KW-0812">Transmembrane</keyword>
<keyword evidence="2" id="KW-1133">Transmembrane helix</keyword>
<evidence type="ECO:0000256" key="2">
    <source>
        <dbReference type="SAM" id="Phobius"/>
    </source>
</evidence>
<gene>
    <name evidence="3" type="ORF">Rt10032_c13g5003</name>
</gene>
<evidence type="ECO:0000256" key="1">
    <source>
        <dbReference type="SAM" id="MobiDB-lite"/>
    </source>
</evidence>
<accession>A0A511KM78</accession>
<reference evidence="3 4" key="1">
    <citation type="submission" date="2019-07" db="EMBL/GenBank/DDBJ databases">
        <title>Rhodotorula toruloides NBRC10032 genome sequencing.</title>
        <authorList>
            <person name="Shida Y."/>
            <person name="Takaku H."/>
            <person name="Ogasawara W."/>
            <person name="Mori K."/>
        </authorList>
    </citation>
    <scope>NUCLEOTIDE SEQUENCE [LARGE SCALE GENOMIC DNA]</scope>
    <source>
        <strain evidence="3 4">NBRC10032</strain>
    </source>
</reference>